<feature type="non-terminal residue" evidence="1">
    <location>
        <position position="1"/>
    </location>
</feature>
<comment type="caution">
    <text evidence="1">The sequence shown here is derived from an EMBL/GenBank/DDBJ whole genome shotgun (WGS) entry which is preliminary data.</text>
</comment>
<evidence type="ECO:0000313" key="2">
    <source>
        <dbReference type="Proteomes" id="UP000265520"/>
    </source>
</evidence>
<evidence type="ECO:0000313" key="1">
    <source>
        <dbReference type="EMBL" id="MCI84262.1"/>
    </source>
</evidence>
<keyword evidence="2" id="KW-1185">Reference proteome</keyword>
<sequence>NVPRVDDQLAMRRAFGDGKLKEHITADD</sequence>
<dbReference type="AlphaFoldDB" id="A0A392V9X9"/>
<protein>
    <submittedName>
        <fullName evidence="1">Uncharacterized protein</fullName>
    </submittedName>
</protein>
<dbReference type="Proteomes" id="UP000265520">
    <property type="component" value="Unassembled WGS sequence"/>
</dbReference>
<name>A0A392V9X9_9FABA</name>
<organism evidence="1 2">
    <name type="scientific">Trifolium medium</name>
    <dbReference type="NCBI Taxonomy" id="97028"/>
    <lineage>
        <taxon>Eukaryota</taxon>
        <taxon>Viridiplantae</taxon>
        <taxon>Streptophyta</taxon>
        <taxon>Embryophyta</taxon>
        <taxon>Tracheophyta</taxon>
        <taxon>Spermatophyta</taxon>
        <taxon>Magnoliopsida</taxon>
        <taxon>eudicotyledons</taxon>
        <taxon>Gunneridae</taxon>
        <taxon>Pentapetalae</taxon>
        <taxon>rosids</taxon>
        <taxon>fabids</taxon>
        <taxon>Fabales</taxon>
        <taxon>Fabaceae</taxon>
        <taxon>Papilionoideae</taxon>
        <taxon>50 kb inversion clade</taxon>
        <taxon>NPAAA clade</taxon>
        <taxon>Hologalegina</taxon>
        <taxon>IRL clade</taxon>
        <taxon>Trifolieae</taxon>
        <taxon>Trifolium</taxon>
    </lineage>
</organism>
<accession>A0A392V9X9</accession>
<dbReference type="EMBL" id="LXQA011086613">
    <property type="protein sequence ID" value="MCI84262.1"/>
    <property type="molecule type" value="Genomic_DNA"/>
</dbReference>
<reference evidence="1 2" key="1">
    <citation type="journal article" date="2018" name="Front. Plant Sci.">
        <title>Red Clover (Trifolium pratense) and Zigzag Clover (T. medium) - A Picture of Genomic Similarities and Differences.</title>
        <authorList>
            <person name="Dluhosova J."/>
            <person name="Istvanek J."/>
            <person name="Nedelnik J."/>
            <person name="Repkova J."/>
        </authorList>
    </citation>
    <scope>NUCLEOTIDE SEQUENCE [LARGE SCALE GENOMIC DNA]</scope>
    <source>
        <strain evidence="2">cv. 10/8</strain>
        <tissue evidence="1">Leaf</tissue>
    </source>
</reference>
<proteinExistence type="predicted"/>